<dbReference type="InterPro" id="IPR036691">
    <property type="entry name" value="Endo/exonu/phosph_ase_sf"/>
</dbReference>
<reference evidence="1 2" key="1">
    <citation type="journal article" date="2023" name="J. Hered.">
        <title>Chromosome-level genome of the wood stork (Mycteria americana) provides insight into avian chromosome evolution.</title>
        <authorList>
            <person name="Flamio R. Jr."/>
            <person name="Ramstad K.M."/>
        </authorList>
    </citation>
    <scope>NUCLEOTIDE SEQUENCE [LARGE SCALE GENOMIC DNA]</scope>
    <source>
        <strain evidence="1">JAX WOST 10</strain>
    </source>
</reference>
<sequence>MRATPCPEIPVFPLQFQKVTKCNKFSPPTLPHPSSEKPGGFLLAAMSQEAVFSKAEAEEVLQPSGHFHVPPLDPLRQLHVLLVLRAPELDAVLQVRPHQSKVERQNHLPRPAGHASVDAAQDSVGLLGCERTLLAHVQLFVHQYPQGLFRRAALDYIIPQPVLKLRIALTQEFGFSQQTSGLSVIKPQQKSSLPFRLSGKMDIDETKSRPRWKKRRQSWSPSKIAQPLLSWFLSLREVWIRADYIVQLGMKENGIHKDKGNHQSNRLQLKCQQKTKVDQTNVNPSPCPDGVHQHLCMNSRDAQSSFFQQKPKNSQRDDPLYSLIRYKPQITSDPTTAPENEVTKPKRYKRQSARPFACDGTLSRLLFHVGGDEAATPSPRAIKRDFRALGRLSFKLDLKGEGDNIRLAREKLRDDVPRLEGADVSEGTQPVSLRCAGYTGAQLKLCRVELGDTELIGAKRETPVKYLKAHKGCSSMKETWTTAQLKCLYTNAHSMGNKQEELEAIVHQENYDIVAITETWWDDSGRRD</sequence>
<proteinExistence type="predicted"/>
<organism evidence="1 2">
    <name type="scientific">Mycteria americana</name>
    <name type="common">Wood stork</name>
    <dbReference type="NCBI Taxonomy" id="33587"/>
    <lineage>
        <taxon>Eukaryota</taxon>
        <taxon>Metazoa</taxon>
        <taxon>Chordata</taxon>
        <taxon>Craniata</taxon>
        <taxon>Vertebrata</taxon>
        <taxon>Euteleostomi</taxon>
        <taxon>Archelosauria</taxon>
        <taxon>Archosauria</taxon>
        <taxon>Dinosauria</taxon>
        <taxon>Saurischia</taxon>
        <taxon>Theropoda</taxon>
        <taxon>Coelurosauria</taxon>
        <taxon>Aves</taxon>
        <taxon>Neognathae</taxon>
        <taxon>Neoaves</taxon>
        <taxon>Aequornithes</taxon>
        <taxon>Ciconiiformes</taxon>
        <taxon>Ciconiidae</taxon>
        <taxon>Mycteria</taxon>
    </lineage>
</organism>
<dbReference type="Gene3D" id="3.60.10.10">
    <property type="entry name" value="Endonuclease/exonuclease/phosphatase"/>
    <property type="match status" value="1"/>
</dbReference>
<dbReference type="SUPFAM" id="SSF56219">
    <property type="entry name" value="DNase I-like"/>
    <property type="match status" value="1"/>
</dbReference>
<protein>
    <submittedName>
        <fullName evidence="1">Uncharacterized protein</fullName>
    </submittedName>
</protein>
<name>A0AAN7RXM1_MYCAM</name>
<comment type="caution">
    <text evidence="1">The sequence shown here is derived from an EMBL/GenBank/DDBJ whole genome shotgun (WGS) entry which is preliminary data.</text>
</comment>
<keyword evidence="2" id="KW-1185">Reference proteome</keyword>
<gene>
    <name evidence="1" type="ORF">QYF61_007211</name>
</gene>
<accession>A0AAN7RXM1</accession>
<evidence type="ECO:0000313" key="1">
    <source>
        <dbReference type="EMBL" id="KAK4820817.1"/>
    </source>
</evidence>
<dbReference type="AlphaFoldDB" id="A0AAN7RXM1"/>
<dbReference type="EMBL" id="JAUNZN010000005">
    <property type="protein sequence ID" value="KAK4820817.1"/>
    <property type="molecule type" value="Genomic_DNA"/>
</dbReference>
<evidence type="ECO:0000313" key="2">
    <source>
        <dbReference type="Proteomes" id="UP001333110"/>
    </source>
</evidence>
<dbReference type="Proteomes" id="UP001333110">
    <property type="component" value="Unassembled WGS sequence"/>
</dbReference>